<comment type="caution">
    <text evidence="4">The sequence shown here is derived from an EMBL/GenBank/DDBJ whole genome shotgun (WGS) entry which is preliminary data.</text>
</comment>
<dbReference type="PANTHER" id="PTHR30055">
    <property type="entry name" value="HTH-TYPE TRANSCRIPTIONAL REGULATOR RUTR"/>
    <property type="match status" value="1"/>
</dbReference>
<dbReference type="PRINTS" id="PR00455">
    <property type="entry name" value="HTHTETR"/>
</dbReference>
<reference evidence="4 5" key="1">
    <citation type="journal article" date="2015" name="Int. J. Syst. Evol. Microbiol.">
        <title>Gemmobacter intermedius sp. nov., isolated from a white stork (Ciconia ciconia).</title>
        <authorList>
            <person name="Kampfer P."/>
            <person name="Jerzak L."/>
            <person name="Wilharm G."/>
            <person name="Golke J."/>
            <person name="Busse H.J."/>
            <person name="Glaeser S.P."/>
        </authorList>
    </citation>
    <scope>NUCLEOTIDE SEQUENCE [LARGE SCALE GENOMIC DNA]</scope>
    <source>
        <strain evidence="4 5">119/4</strain>
    </source>
</reference>
<dbReference type="OrthoDB" id="7914379at2"/>
<dbReference type="PANTHER" id="PTHR30055:SF146">
    <property type="entry name" value="HTH-TYPE TRANSCRIPTIONAL DUAL REGULATOR CECR"/>
    <property type="match status" value="1"/>
</dbReference>
<organism evidence="4 5">
    <name type="scientific">Falsigemmobacter intermedius</name>
    <dbReference type="NCBI Taxonomy" id="1553448"/>
    <lineage>
        <taxon>Bacteria</taxon>
        <taxon>Pseudomonadati</taxon>
        <taxon>Pseudomonadota</taxon>
        <taxon>Alphaproteobacteria</taxon>
        <taxon>Rhodobacterales</taxon>
        <taxon>Paracoccaceae</taxon>
        <taxon>Falsigemmobacter</taxon>
    </lineage>
</organism>
<dbReference type="GO" id="GO:0003700">
    <property type="term" value="F:DNA-binding transcription factor activity"/>
    <property type="evidence" value="ECO:0007669"/>
    <property type="project" value="TreeGrafter"/>
</dbReference>
<dbReference type="PROSITE" id="PS50977">
    <property type="entry name" value="HTH_TETR_2"/>
    <property type="match status" value="1"/>
</dbReference>
<keyword evidence="5" id="KW-1185">Reference proteome</keyword>
<dbReference type="Proteomes" id="UP000287168">
    <property type="component" value="Unassembled WGS sequence"/>
</dbReference>
<evidence type="ECO:0000313" key="5">
    <source>
        <dbReference type="Proteomes" id="UP000287168"/>
    </source>
</evidence>
<dbReference type="Gene3D" id="1.10.10.60">
    <property type="entry name" value="Homeodomain-like"/>
    <property type="match status" value="1"/>
</dbReference>
<keyword evidence="1 2" id="KW-0238">DNA-binding</keyword>
<dbReference type="InterPro" id="IPR050109">
    <property type="entry name" value="HTH-type_TetR-like_transc_reg"/>
</dbReference>
<protein>
    <submittedName>
        <fullName evidence="4">TetR/AcrR family transcriptional regulator</fullName>
    </submittedName>
</protein>
<dbReference type="Pfam" id="PF00440">
    <property type="entry name" value="TetR_N"/>
    <property type="match status" value="1"/>
</dbReference>
<accession>A0A3S3V369</accession>
<dbReference type="Gene3D" id="1.10.357.10">
    <property type="entry name" value="Tetracycline Repressor, domain 2"/>
    <property type="match status" value="1"/>
</dbReference>
<evidence type="ECO:0000256" key="2">
    <source>
        <dbReference type="PROSITE-ProRule" id="PRU00335"/>
    </source>
</evidence>
<dbReference type="SUPFAM" id="SSF46689">
    <property type="entry name" value="Homeodomain-like"/>
    <property type="match status" value="1"/>
</dbReference>
<dbReference type="GO" id="GO:0000976">
    <property type="term" value="F:transcription cis-regulatory region binding"/>
    <property type="evidence" value="ECO:0007669"/>
    <property type="project" value="TreeGrafter"/>
</dbReference>
<gene>
    <name evidence="4" type="ORF">EP867_02245</name>
</gene>
<evidence type="ECO:0000259" key="3">
    <source>
        <dbReference type="PROSITE" id="PS50977"/>
    </source>
</evidence>
<proteinExistence type="predicted"/>
<sequence length="201" mass="21977">MDDTNRKRRAAAIYAAAYDLLAQYGYGGTSMLRIARAAQASNETLYRWYGDKDGLFTAMVRENAAETRRLLETALEGHGDPWDALTALAPVFLRMILGDRAILLNRAAAADPTGALGAAISSGGRQEIQPLISRLMARLCAGTQRDPGQVTGWFLGILVGDLQVRRIIHDHPPLSDPEIRQRCDTALTTLRLLVGDKTELC</sequence>
<evidence type="ECO:0000256" key="1">
    <source>
        <dbReference type="ARBA" id="ARBA00023125"/>
    </source>
</evidence>
<name>A0A3S3V369_9RHOB</name>
<evidence type="ECO:0000313" key="4">
    <source>
        <dbReference type="EMBL" id="RWY44771.1"/>
    </source>
</evidence>
<feature type="DNA-binding region" description="H-T-H motif" evidence="2">
    <location>
        <begin position="30"/>
        <end position="49"/>
    </location>
</feature>
<dbReference type="EMBL" id="SBLC01000002">
    <property type="protein sequence ID" value="RWY44771.1"/>
    <property type="molecule type" value="Genomic_DNA"/>
</dbReference>
<feature type="domain" description="HTH tetR-type" evidence="3">
    <location>
        <begin position="7"/>
        <end position="67"/>
    </location>
</feature>
<dbReference type="RefSeq" id="WP_128486570.1">
    <property type="nucleotide sequence ID" value="NZ_JBHLXB010000026.1"/>
</dbReference>
<dbReference type="InterPro" id="IPR001647">
    <property type="entry name" value="HTH_TetR"/>
</dbReference>
<dbReference type="AlphaFoldDB" id="A0A3S3V369"/>
<dbReference type="InterPro" id="IPR009057">
    <property type="entry name" value="Homeodomain-like_sf"/>
</dbReference>